<dbReference type="RefSeq" id="WP_259480040.1">
    <property type="nucleotide sequence ID" value="NZ_BAAAQY010000008.1"/>
</dbReference>
<gene>
    <name evidence="4" type="ORF">GCM10009851_27690</name>
</gene>
<dbReference type="Proteomes" id="UP001500929">
    <property type="component" value="Unassembled WGS sequence"/>
</dbReference>
<evidence type="ECO:0000256" key="2">
    <source>
        <dbReference type="SAM" id="SignalP"/>
    </source>
</evidence>
<dbReference type="Pfam" id="PF00496">
    <property type="entry name" value="SBP_bac_5"/>
    <property type="match status" value="1"/>
</dbReference>
<feature type="region of interest" description="Disordered" evidence="1">
    <location>
        <begin position="421"/>
        <end position="520"/>
    </location>
</feature>
<evidence type="ECO:0000256" key="1">
    <source>
        <dbReference type="SAM" id="MobiDB-lite"/>
    </source>
</evidence>
<dbReference type="Gene3D" id="3.40.190.10">
    <property type="entry name" value="Periplasmic binding protein-like II"/>
    <property type="match status" value="1"/>
</dbReference>
<dbReference type="EMBL" id="BAAAQY010000008">
    <property type="protein sequence ID" value="GAA2240769.1"/>
    <property type="molecule type" value="Genomic_DNA"/>
</dbReference>
<dbReference type="Gene3D" id="3.10.105.10">
    <property type="entry name" value="Dipeptide-binding Protein, Domain 3"/>
    <property type="match status" value="1"/>
</dbReference>
<dbReference type="PROSITE" id="PS51257">
    <property type="entry name" value="PROKAR_LIPOPROTEIN"/>
    <property type="match status" value="1"/>
</dbReference>
<dbReference type="InterPro" id="IPR006311">
    <property type="entry name" value="TAT_signal"/>
</dbReference>
<evidence type="ECO:0000313" key="4">
    <source>
        <dbReference type="EMBL" id="GAA2240769.1"/>
    </source>
</evidence>
<comment type="caution">
    <text evidence="4">The sequence shown here is derived from an EMBL/GenBank/DDBJ whole genome shotgun (WGS) entry which is preliminary data.</text>
</comment>
<protein>
    <submittedName>
        <fullName evidence="4">ABC transporter substrate-binding protein</fullName>
    </submittedName>
</protein>
<accession>A0ABN3DT24</accession>
<organism evidence="4 5">
    <name type="scientific">Herbiconiux moechotypicola</name>
    <dbReference type="NCBI Taxonomy" id="637393"/>
    <lineage>
        <taxon>Bacteria</taxon>
        <taxon>Bacillati</taxon>
        <taxon>Actinomycetota</taxon>
        <taxon>Actinomycetes</taxon>
        <taxon>Micrococcales</taxon>
        <taxon>Microbacteriaceae</taxon>
        <taxon>Herbiconiux</taxon>
    </lineage>
</organism>
<dbReference type="PANTHER" id="PTHR30290:SF81">
    <property type="entry name" value="OLIGOPEPTIDE-BINDING PROTEIN OPPA"/>
    <property type="match status" value="1"/>
</dbReference>
<dbReference type="PANTHER" id="PTHR30290">
    <property type="entry name" value="PERIPLASMIC BINDING COMPONENT OF ABC TRANSPORTER"/>
    <property type="match status" value="1"/>
</dbReference>
<proteinExistence type="predicted"/>
<evidence type="ECO:0000259" key="3">
    <source>
        <dbReference type="Pfam" id="PF00496"/>
    </source>
</evidence>
<feature type="chain" id="PRO_5047434128" evidence="2">
    <location>
        <begin position="35"/>
        <end position="520"/>
    </location>
</feature>
<keyword evidence="2" id="KW-0732">Signal</keyword>
<sequence length="520" mass="54504">MSSTAPKPRRAALAVASFAAVAIALTACSSGAGASDPSATPTAGGVLQVDLSAAPNCLDPAVALSQNERAIVRASVDSLLDMDKDGTLVPWLAESWEVNDDATQVVFHLRDGVTFSDGTPLTAEAVKTTFDYIKQQLGSKSSRGNGYLSTYTGTTVVDDLTAQVDFSAPAVQFIAGAATTTLGIISPESATKTPEERCTGDWVGTGPFTLDSYTQGQGATSTARSDYDWSSELAAHTGAPYIEGIEYQVVDTSNARDGALQAGQTDVALDVASQDVPQLEAANVQILVGTLPGMPSSLIVNTTKPGLDDPAVREAMLKGFDREGDVKAVLGEYFTPATSALTSTFPAYKDETELLGYDLDAAEALLDDAGWVPGADGIREKDGVKLEFSVNYSTAFGAYYTSMLQLFQQHMGDLGIGITLNDLRRPTSSPPPPTSRTTSTPPRSPTPTPTSCAAPWPTSCSPTPSCSPRPASPSCSPARRATPRPRRATRPTPSCRMRSWATRSSCPTGRAARSPVCVRA</sequence>
<dbReference type="InterPro" id="IPR000914">
    <property type="entry name" value="SBP_5_dom"/>
</dbReference>
<dbReference type="PROSITE" id="PS51318">
    <property type="entry name" value="TAT"/>
    <property type="match status" value="1"/>
</dbReference>
<feature type="domain" description="Solute-binding protein family 5" evidence="3">
    <location>
        <begin position="87"/>
        <end position="423"/>
    </location>
</feature>
<dbReference type="InterPro" id="IPR039424">
    <property type="entry name" value="SBP_5"/>
</dbReference>
<feature type="signal peptide" evidence="2">
    <location>
        <begin position="1"/>
        <end position="34"/>
    </location>
</feature>
<reference evidence="4 5" key="1">
    <citation type="journal article" date="2019" name="Int. J. Syst. Evol. Microbiol.">
        <title>The Global Catalogue of Microorganisms (GCM) 10K type strain sequencing project: providing services to taxonomists for standard genome sequencing and annotation.</title>
        <authorList>
            <consortium name="The Broad Institute Genomics Platform"/>
            <consortium name="The Broad Institute Genome Sequencing Center for Infectious Disease"/>
            <person name="Wu L."/>
            <person name="Ma J."/>
        </authorList>
    </citation>
    <scope>NUCLEOTIDE SEQUENCE [LARGE SCALE GENOMIC DNA]</scope>
    <source>
        <strain evidence="4 5">JCM 16117</strain>
    </source>
</reference>
<evidence type="ECO:0000313" key="5">
    <source>
        <dbReference type="Proteomes" id="UP001500929"/>
    </source>
</evidence>
<keyword evidence="5" id="KW-1185">Reference proteome</keyword>
<dbReference type="SUPFAM" id="SSF53850">
    <property type="entry name" value="Periplasmic binding protein-like II"/>
    <property type="match status" value="1"/>
</dbReference>
<name>A0ABN3DT24_9MICO</name>